<organism evidence="2">
    <name type="scientific">Perkinsus marinus (strain ATCC 50983 / TXsc)</name>
    <dbReference type="NCBI Taxonomy" id="423536"/>
    <lineage>
        <taxon>Eukaryota</taxon>
        <taxon>Sar</taxon>
        <taxon>Alveolata</taxon>
        <taxon>Perkinsozoa</taxon>
        <taxon>Perkinsea</taxon>
        <taxon>Perkinsida</taxon>
        <taxon>Perkinsidae</taxon>
        <taxon>Perkinsus</taxon>
    </lineage>
</organism>
<dbReference type="EMBL" id="GG687290">
    <property type="protein sequence ID" value="EEQ97236.1"/>
    <property type="molecule type" value="Genomic_DNA"/>
</dbReference>
<accession>C5M1B4</accession>
<dbReference type="InParanoid" id="C5M1B4"/>
<name>C5M1B4_PERM5</name>
<reference evidence="1 2" key="1">
    <citation type="submission" date="2008-07" db="EMBL/GenBank/DDBJ databases">
        <authorList>
            <person name="El-Sayed N."/>
            <person name="Caler E."/>
            <person name="Inman J."/>
            <person name="Amedeo P."/>
            <person name="Hass B."/>
            <person name="Wortman J."/>
        </authorList>
    </citation>
    <scope>NUCLEOTIDE SEQUENCE [LARGE SCALE GENOMIC DNA]</scope>
    <source>
        <strain evidence="2">ATCC 50983 / TXsc</strain>
    </source>
</reference>
<proteinExistence type="predicted"/>
<dbReference type="AlphaFoldDB" id="C5M1B4"/>
<protein>
    <submittedName>
        <fullName evidence="1">Uncharacterized protein</fullName>
    </submittedName>
</protein>
<sequence length="75" mass="8985">MALCEEDKYVKRLRTGEAPESAHRNPYEVINAMLRSANIDKQRRAEEAARSEKLRVEQYWAQQNRWLQQNLSRPR</sequence>
<gene>
    <name evidence="1" type="ORF">Pmar_PMAR024675</name>
</gene>
<evidence type="ECO:0000313" key="1">
    <source>
        <dbReference type="EMBL" id="EEQ97236.1"/>
    </source>
</evidence>
<evidence type="ECO:0000313" key="2">
    <source>
        <dbReference type="Proteomes" id="UP000007800"/>
    </source>
</evidence>
<dbReference type="RefSeq" id="XP_002764519.1">
    <property type="nucleotide sequence ID" value="XM_002764473.1"/>
</dbReference>
<dbReference type="Proteomes" id="UP000007800">
    <property type="component" value="Unassembled WGS sequence"/>
</dbReference>
<dbReference type="OrthoDB" id="432666at2759"/>
<dbReference type="GeneID" id="9054384"/>
<keyword evidence="2" id="KW-1185">Reference proteome</keyword>